<dbReference type="InterPro" id="IPR008841">
    <property type="entry name" value="Siphovirus-type_tail_N"/>
</dbReference>
<name>A0ABT4K5Y1_9LACO</name>
<keyword evidence="3" id="KW-1185">Reference proteome</keyword>
<organism evidence="2 3">
    <name type="scientific">Limosilactobacillus vaginalis</name>
    <dbReference type="NCBI Taxonomy" id="1633"/>
    <lineage>
        <taxon>Bacteria</taxon>
        <taxon>Bacillati</taxon>
        <taxon>Bacillota</taxon>
        <taxon>Bacilli</taxon>
        <taxon>Lactobacillales</taxon>
        <taxon>Lactobacillaceae</taxon>
        <taxon>Limosilactobacillus</taxon>
    </lineage>
</organism>
<evidence type="ECO:0000313" key="3">
    <source>
        <dbReference type="Proteomes" id="UP001527392"/>
    </source>
</evidence>
<proteinExistence type="predicted"/>
<feature type="domain" description="Siphovirus-type tail component RIFT-related" evidence="1">
    <location>
        <begin position="41"/>
        <end position="132"/>
    </location>
</feature>
<reference evidence="2 3" key="1">
    <citation type="submission" date="2022-01" db="EMBL/GenBank/DDBJ databases">
        <title>VMRC isolate genome collection.</title>
        <authorList>
            <person name="France M."/>
            <person name="Rutt L."/>
            <person name="Humphrys M."/>
            <person name="Ravel J."/>
        </authorList>
    </citation>
    <scope>NUCLEOTIDE SEQUENCE [LARGE SCALE GENOMIC DNA]</scope>
    <source>
        <strain evidence="2 3">C0030B4</strain>
    </source>
</reference>
<accession>A0ABT4K5Y1</accession>
<evidence type="ECO:0000313" key="2">
    <source>
        <dbReference type="EMBL" id="MCZ3781053.1"/>
    </source>
</evidence>
<dbReference type="RefSeq" id="WP_269266023.1">
    <property type="nucleotide sequence ID" value="NZ_JAKHML010000003.1"/>
</dbReference>
<dbReference type="Pfam" id="PF05709">
    <property type="entry name" value="Sipho_tail"/>
    <property type="match status" value="1"/>
</dbReference>
<evidence type="ECO:0000259" key="1">
    <source>
        <dbReference type="Pfam" id="PF05709"/>
    </source>
</evidence>
<dbReference type="Proteomes" id="UP001527392">
    <property type="component" value="Unassembled WGS sequence"/>
</dbReference>
<sequence length="279" mass="31879">MIIASNILYIKIDDEDELASNEITDHLTFLGLTESPSLINNYRDDTLQDGQIWNYSRYNQTTATAKFLLQWIDRKDYKLAKHEVFRVFAQKGIFRLRTATEPDIVRYCRAGSFSIDSDPSEPNYCTFEVPFDNPTGLRFSRLHTDKMDRKDFLSLNLNLTNTENTYHFVGLSSFEVLNAGDITVDPEMQNHDLKIIMKHSGGKFTLKNTTTNTSWTYNKNLSSGDTVILNGINTYKNDKLDSSSTDYGYLTLKPGINKITVEGANDLDITFSFPFMYLG</sequence>
<comment type="caution">
    <text evidence="2">The sequence shown here is derived from an EMBL/GenBank/DDBJ whole genome shotgun (WGS) entry which is preliminary data.</text>
</comment>
<gene>
    <name evidence="2" type="ORF">L2504_02670</name>
</gene>
<dbReference type="EMBL" id="JAKHMS010000003">
    <property type="protein sequence ID" value="MCZ3781053.1"/>
    <property type="molecule type" value="Genomic_DNA"/>
</dbReference>
<protein>
    <submittedName>
        <fullName evidence="2">Phage tail family protein</fullName>
    </submittedName>
</protein>